<dbReference type="GO" id="GO:0000978">
    <property type="term" value="F:RNA polymerase II cis-regulatory region sequence-specific DNA binding"/>
    <property type="evidence" value="ECO:0007669"/>
    <property type="project" value="TreeGrafter"/>
</dbReference>
<evidence type="ECO:0000256" key="2">
    <source>
        <dbReference type="ARBA" id="ARBA00011233"/>
    </source>
</evidence>
<gene>
    <name evidence="12" type="ORF">RIF29_23703</name>
</gene>
<evidence type="ECO:0000256" key="9">
    <source>
        <dbReference type="RuleBase" id="RU004020"/>
    </source>
</evidence>
<evidence type="ECO:0000256" key="7">
    <source>
        <dbReference type="ARBA" id="ARBA00023163"/>
    </source>
</evidence>
<dbReference type="PANTHER" id="PTHR10015">
    <property type="entry name" value="HEAT SHOCK TRANSCRIPTION FACTOR"/>
    <property type="match status" value="1"/>
</dbReference>
<comment type="subunit">
    <text evidence="2">Homotrimer.</text>
</comment>
<comment type="similarity">
    <text evidence="9">Belongs to the HSF family.</text>
</comment>
<keyword evidence="5" id="KW-0346">Stress response</keyword>
<dbReference type="SUPFAM" id="SSF46785">
    <property type="entry name" value="Winged helix' DNA-binding domain"/>
    <property type="match status" value="1"/>
</dbReference>
<evidence type="ECO:0000256" key="8">
    <source>
        <dbReference type="ARBA" id="ARBA00023242"/>
    </source>
</evidence>
<keyword evidence="7" id="KW-0804">Transcription</keyword>
<accession>A0AAN9FB14</accession>
<dbReference type="GO" id="GO:0005634">
    <property type="term" value="C:nucleus"/>
    <property type="evidence" value="ECO:0007669"/>
    <property type="project" value="UniProtKB-SubCell"/>
</dbReference>
<dbReference type="AlphaFoldDB" id="A0AAN9FB14"/>
<keyword evidence="3" id="KW-0597">Phosphoprotein</keyword>
<dbReference type="InterPro" id="IPR036388">
    <property type="entry name" value="WH-like_DNA-bd_sf"/>
</dbReference>
<proteinExistence type="inferred from homology"/>
<comment type="caution">
    <text evidence="12">The sequence shown here is derived from an EMBL/GenBank/DDBJ whole genome shotgun (WGS) entry which is preliminary data.</text>
</comment>
<evidence type="ECO:0000256" key="5">
    <source>
        <dbReference type="ARBA" id="ARBA00023016"/>
    </source>
</evidence>
<keyword evidence="10" id="KW-0175">Coiled coil</keyword>
<dbReference type="InterPro" id="IPR036390">
    <property type="entry name" value="WH_DNA-bd_sf"/>
</dbReference>
<feature type="domain" description="HSF-type DNA-binding" evidence="11">
    <location>
        <begin position="20"/>
        <end position="113"/>
    </location>
</feature>
<comment type="subcellular location">
    <subcellularLocation>
        <location evidence="1">Nucleus</location>
    </subcellularLocation>
</comment>
<dbReference type="SMART" id="SM00415">
    <property type="entry name" value="HSF"/>
    <property type="match status" value="1"/>
</dbReference>
<keyword evidence="4" id="KW-0805">Transcription regulation</keyword>
<keyword evidence="6" id="KW-0238">DNA-binding</keyword>
<keyword evidence="13" id="KW-1185">Reference proteome</keyword>
<name>A0AAN9FB14_CROPI</name>
<evidence type="ECO:0000313" key="12">
    <source>
        <dbReference type="EMBL" id="KAK7270508.1"/>
    </source>
</evidence>
<evidence type="ECO:0000259" key="11">
    <source>
        <dbReference type="SMART" id="SM00415"/>
    </source>
</evidence>
<dbReference type="PANTHER" id="PTHR10015:SF333">
    <property type="entry name" value="HEAT STRESS TRANSCRIPTION FACTOR B-2A"/>
    <property type="match status" value="1"/>
</dbReference>
<protein>
    <recommendedName>
        <fullName evidence="11">HSF-type DNA-binding domain-containing protein</fullName>
    </recommendedName>
</protein>
<sequence length="300" mass="34033">MAMEHSYVDSTPASESPRSFPTPFLSKTYHLVDHHTFNDVISWNHAGSSFIVWNPVVFAKDLLPLYFKHNNFSTFVRQLNTYGFRKVVPDRWEFSNECFRRGAKRLLCQIRRRKGLLPVPSPPLASAAGATTIVTFPFPLSNTPIPSAKQIATTSNSGDEVVISSKSPSPSLLEENERLRRENVKLKKELAEMRSLCNNILTLMSSYANAQRMDSKPLSLMPEKQFYGEDAAEDMNTKLFGVAIGAKRVRKGTVEDTASRLHQPFDANVKSEPLDYQSQHENQEMTWLKQCQIANERAYD</sequence>
<dbReference type="Pfam" id="PF00447">
    <property type="entry name" value="HSF_DNA-bind"/>
    <property type="match status" value="1"/>
</dbReference>
<keyword evidence="8" id="KW-0539">Nucleus</keyword>
<evidence type="ECO:0000313" key="13">
    <source>
        <dbReference type="Proteomes" id="UP001372338"/>
    </source>
</evidence>
<dbReference type="FunFam" id="1.10.10.10:FF:000037">
    <property type="entry name" value="Heat stress transcription factor B-4"/>
    <property type="match status" value="1"/>
</dbReference>
<dbReference type="Gene3D" id="1.10.10.10">
    <property type="entry name" value="Winged helix-like DNA-binding domain superfamily/Winged helix DNA-binding domain"/>
    <property type="match status" value="1"/>
</dbReference>
<dbReference type="InterPro" id="IPR000232">
    <property type="entry name" value="HSF_DNA-bd"/>
</dbReference>
<evidence type="ECO:0000256" key="3">
    <source>
        <dbReference type="ARBA" id="ARBA00022553"/>
    </source>
</evidence>
<feature type="coiled-coil region" evidence="10">
    <location>
        <begin position="169"/>
        <end position="196"/>
    </location>
</feature>
<evidence type="ECO:0000256" key="6">
    <source>
        <dbReference type="ARBA" id="ARBA00023125"/>
    </source>
</evidence>
<dbReference type="GO" id="GO:0003700">
    <property type="term" value="F:DNA-binding transcription factor activity"/>
    <property type="evidence" value="ECO:0007669"/>
    <property type="project" value="InterPro"/>
</dbReference>
<dbReference type="GO" id="GO:0006357">
    <property type="term" value="P:regulation of transcription by RNA polymerase II"/>
    <property type="evidence" value="ECO:0007669"/>
    <property type="project" value="TreeGrafter"/>
</dbReference>
<evidence type="ECO:0000256" key="1">
    <source>
        <dbReference type="ARBA" id="ARBA00004123"/>
    </source>
</evidence>
<reference evidence="12 13" key="1">
    <citation type="submission" date="2024-01" db="EMBL/GenBank/DDBJ databases">
        <title>The genomes of 5 underutilized Papilionoideae crops provide insights into root nodulation and disease resistanc.</title>
        <authorList>
            <person name="Yuan L."/>
        </authorList>
    </citation>
    <scope>NUCLEOTIDE SEQUENCE [LARGE SCALE GENOMIC DNA]</scope>
    <source>
        <strain evidence="12">ZHUSHIDOU_FW_LH</strain>
        <tissue evidence="12">Leaf</tissue>
    </source>
</reference>
<dbReference type="EMBL" id="JAYWIO010000004">
    <property type="protein sequence ID" value="KAK7270508.1"/>
    <property type="molecule type" value="Genomic_DNA"/>
</dbReference>
<dbReference type="PRINTS" id="PR00056">
    <property type="entry name" value="HSFDOMAIN"/>
</dbReference>
<dbReference type="Proteomes" id="UP001372338">
    <property type="component" value="Unassembled WGS sequence"/>
</dbReference>
<evidence type="ECO:0000256" key="4">
    <source>
        <dbReference type="ARBA" id="ARBA00023015"/>
    </source>
</evidence>
<evidence type="ECO:0000256" key="10">
    <source>
        <dbReference type="SAM" id="Coils"/>
    </source>
</evidence>
<organism evidence="12 13">
    <name type="scientific">Crotalaria pallida</name>
    <name type="common">Smooth rattlebox</name>
    <name type="synonym">Crotalaria striata</name>
    <dbReference type="NCBI Taxonomy" id="3830"/>
    <lineage>
        <taxon>Eukaryota</taxon>
        <taxon>Viridiplantae</taxon>
        <taxon>Streptophyta</taxon>
        <taxon>Embryophyta</taxon>
        <taxon>Tracheophyta</taxon>
        <taxon>Spermatophyta</taxon>
        <taxon>Magnoliopsida</taxon>
        <taxon>eudicotyledons</taxon>
        <taxon>Gunneridae</taxon>
        <taxon>Pentapetalae</taxon>
        <taxon>rosids</taxon>
        <taxon>fabids</taxon>
        <taxon>Fabales</taxon>
        <taxon>Fabaceae</taxon>
        <taxon>Papilionoideae</taxon>
        <taxon>50 kb inversion clade</taxon>
        <taxon>genistoids sensu lato</taxon>
        <taxon>core genistoids</taxon>
        <taxon>Crotalarieae</taxon>
        <taxon>Crotalaria</taxon>
    </lineage>
</organism>